<keyword evidence="2" id="KW-1185">Reference proteome</keyword>
<reference evidence="1 2" key="1">
    <citation type="journal article" date="2009" name="PLoS ONE">
        <title>Genome sequence of the versatile fish pathogen Edwardsiella tarda provides insights into its adaptation to broad host ranges and intracellular niches.</title>
        <authorList>
            <person name="Wang Q."/>
            <person name="Yang M."/>
            <person name="Xiao J."/>
            <person name="Wu H."/>
            <person name="Wang X."/>
            <person name="Lv Y."/>
            <person name="Xu L."/>
            <person name="Zheng H."/>
            <person name="Wang S."/>
            <person name="Zhao G."/>
            <person name="Liu Q."/>
            <person name="Zhang Y."/>
        </authorList>
    </citation>
    <scope>NUCLEOTIDE SEQUENCE [LARGE SCALE GENOMIC DNA]</scope>
    <source>
        <strain evidence="2">EIB202 / CCTCC M208068</strain>
    </source>
</reference>
<organism evidence="1 2">
    <name type="scientific">Edwardsiella piscicida</name>
    <dbReference type="NCBI Taxonomy" id="1263550"/>
    <lineage>
        <taxon>Bacteria</taxon>
        <taxon>Pseudomonadati</taxon>
        <taxon>Pseudomonadota</taxon>
        <taxon>Gammaproteobacteria</taxon>
        <taxon>Enterobacterales</taxon>
        <taxon>Hafniaceae</taxon>
        <taxon>Edwardsiella</taxon>
    </lineage>
</organism>
<evidence type="ECO:0008006" key="3">
    <source>
        <dbReference type="Google" id="ProtNLM"/>
    </source>
</evidence>
<dbReference type="Gene3D" id="1.10.238.160">
    <property type="match status" value="1"/>
</dbReference>
<dbReference type="AlphaFoldDB" id="A0AAU8PF57"/>
<evidence type="ECO:0000313" key="1">
    <source>
        <dbReference type="EMBL" id="ACY85321.1"/>
    </source>
</evidence>
<protein>
    <recommendedName>
        <fullName evidence="3">Excisionase</fullName>
    </recommendedName>
</protein>
<proteinExistence type="predicted"/>
<name>A0AAU8PF57_EDWPI</name>
<gene>
    <name evidence="1" type="ordered locus">ETAE_2486</name>
</gene>
<sequence length="50" mass="5875">MADTGFGKTFIYDRVKDGTLVKPEKIHGRSRWRYRDHCEFKNRLLSSSNG</sequence>
<dbReference type="Proteomes" id="UP000002634">
    <property type="component" value="Chromosome"/>
</dbReference>
<accession>A0AAU8PF57</accession>
<dbReference type="EMBL" id="CP001135">
    <property type="protein sequence ID" value="ACY85321.1"/>
    <property type="molecule type" value="Genomic_DNA"/>
</dbReference>
<dbReference type="KEGG" id="etr:ETAE_2486"/>
<evidence type="ECO:0000313" key="2">
    <source>
        <dbReference type="Proteomes" id="UP000002634"/>
    </source>
</evidence>